<accession>A0AAW2DLV6</accession>
<name>A0AAW2DLV6_9ROSI</name>
<dbReference type="EMBL" id="JAZDWU010000002">
    <property type="protein sequence ID" value="KAL0010568.1"/>
    <property type="molecule type" value="Genomic_DNA"/>
</dbReference>
<dbReference type="AlphaFoldDB" id="A0AAW2DLV6"/>
<reference evidence="2 3" key="1">
    <citation type="submission" date="2024-01" db="EMBL/GenBank/DDBJ databases">
        <title>A telomere-to-telomere, gap-free genome of sweet tea (Lithocarpus litseifolius).</title>
        <authorList>
            <person name="Zhou J."/>
        </authorList>
    </citation>
    <scope>NUCLEOTIDE SEQUENCE [LARGE SCALE GENOMIC DNA]</scope>
    <source>
        <strain evidence="2">Zhou-2022a</strain>
        <tissue evidence="2">Leaf</tissue>
    </source>
</reference>
<evidence type="ECO:0000313" key="2">
    <source>
        <dbReference type="EMBL" id="KAL0010568.1"/>
    </source>
</evidence>
<feature type="region of interest" description="Disordered" evidence="1">
    <location>
        <begin position="36"/>
        <end position="56"/>
    </location>
</feature>
<comment type="caution">
    <text evidence="2">The sequence shown here is derived from an EMBL/GenBank/DDBJ whole genome shotgun (WGS) entry which is preliminary data.</text>
</comment>
<keyword evidence="3" id="KW-1185">Reference proteome</keyword>
<evidence type="ECO:0000256" key="1">
    <source>
        <dbReference type="SAM" id="MobiDB-lite"/>
    </source>
</evidence>
<dbReference type="Proteomes" id="UP001459277">
    <property type="component" value="Unassembled WGS sequence"/>
</dbReference>
<gene>
    <name evidence="2" type="ORF">SO802_005676</name>
</gene>
<proteinExistence type="predicted"/>
<protein>
    <submittedName>
        <fullName evidence="2">Uncharacterized protein</fullName>
    </submittedName>
</protein>
<sequence length="103" mass="11328">MCPYGLKSCNWVLSFGRERGALAEIVSSPSPWKNIFSDKLNTDQPETGSPAGEEEVCHHGGAIGLEEVELCERSESGEDRSGDGESDDFEKRRVVGLKDQERV</sequence>
<feature type="region of interest" description="Disordered" evidence="1">
    <location>
        <begin position="72"/>
        <end position="103"/>
    </location>
</feature>
<organism evidence="2 3">
    <name type="scientific">Lithocarpus litseifolius</name>
    <dbReference type="NCBI Taxonomy" id="425828"/>
    <lineage>
        <taxon>Eukaryota</taxon>
        <taxon>Viridiplantae</taxon>
        <taxon>Streptophyta</taxon>
        <taxon>Embryophyta</taxon>
        <taxon>Tracheophyta</taxon>
        <taxon>Spermatophyta</taxon>
        <taxon>Magnoliopsida</taxon>
        <taxon>eudicotyledons</taxon>
        <taxon>Gunneridae</taxon>
        <taxon>Pentapetalae</taxon>
        <taxon>rosids</taxon>
        <taxon>fabids</taxon>
        <taxon>Fagales</taxon>
        <taxon>Fagaceae</taxon>
        <taxon>Lithocarpus</taxon>
    </lineage>
</organism>
<evidence type="ECO:0000313" key="3">
    <source>
        <dbReference type="Proteomes" id="UP001459277"/>
    </source>
</evidence>